<accession>A0AAJ0F655</accession>
<evidence type="ECO:0000313" key="3">
    <source>
        <dbReference type="EMBL" id="KAK1756461.1"/>
    </source>
</evidence>
<organism evidence="3 4">
    <name type="scientific">Echria macrotheca</name>
    <dbReference type="NCBI Taxonomy" id="438768"/>
    <lineage>
        <taxon>Eukaryota</taxon>
        <taxon>Fungi</taxon>
        <taxon>Dikarya</taxon>
        <taxon>Ascomycota</taxon>
        <taxon>Pezizomycotina</taxon>
        <taxon>Sordariomycetes</taxon>
        <taxon>Sordariomycetidae</taxon>
        <taxon>Sordariales</taxon>
        <taxon>Schizotheciaceae</taxon>
        <taxon>Echria</taxon>
    </lineage>
</organism>
<dbReference type="SUPFAM" id="SSF52540">
    <property type="entry name" value="P-loop containing nucleoside triphosphate hydrolases"/>
    <property type="match status" value="1"/>
</dbReference>
<protein>
    <submittedName>
        <fullName evidence="3">GTPase IMAP family member 4</fullName>
    </submittedName>
</protein>
<gene>
    <name evidence="3" type="ORF">QBC47DRAFT_186816</name>
</gene>
<dbReference type="CDD" id="cd00882">
    <property type="entry name" value="Ras_like_GTPase"/>
    <property type="match status" value="1"/>
</dbReference>
<dbReference type="Pfam" id="PF01926">
    <property type="entry name" value="MMR_HSR1"/>
    <property type="match status" value="1"/>
</dbReference>
<proteinExistence type="predicted"/>
<dbReference type="InterPro" id="IPR027417">
    <property type="entry name" value="P-loop_NTPase"/>
</dbReference>
<sequence>MAATDGRENRSVLIALLGVTGAGKTTFARLASGNRELRVGHSIYPCTQEPQVVTFTLDGRPILLIDTPGFDDDTRTDVEILEDIAKWLAQQGYLQGSDQLDGLVILHPVTQHRLGGQERRRTKLLQNLLGHNAFKRIIIATTMWEKIRQEDEEDVKRSVKEREKDIWYDLVSKGAKLRKHKNNPNSAHEIIREIIKLSEKYGKLEPLIQEELKKDPRLVRTTAGKSMKKDLEADIERAEALLREHMEYMPPVPRKMDEYLRNPRWKKYREWSEEKRALEKRLERLRASLHKLSHMQFGWAKKFLGLFLSSK</sequence>
<keyword evidence="4" id="KW-1185">Reference proteome</keyword>
<dbReference type="Gene3D" id="3.40.50.300">
    <property type="entry name" value="P-loop containing nucleotide triphosphate hydrolases"/>
    <property type="match status" value="1"/>
</dbReference>
<dbReference type="EMBL" id="MU839832">
    <property type="protein sequence ID" value="KAK1756461.1"/>
    <property type="molecule type" value="Genomic_DNA"/>
</dbReference>
<reference evidence="3" key="1">
    <citation type="submission" date="2023-06" db="EMBL/GenBank/DDBJ databases">
        <title>Genome-scale phylogeny and comparative genomics of the fungal order Sordariales.</title>
        <authorList>
            <consortium name="Lawrence Berkeley National Laboratory"/>
            <person name="Hensen N."/>
            <person name="Bonometti L."/>
            <person name="Westerberg I."/>
            <person name="Brannstrom I.O."/>
            <person name="Guillou S."/>
            <person name="Cros-Aarteil S."/>
            <person name="Calhoun S."/>
            <person name="Haridas S."/>
            <person name="Kuo A."/>
            <person name="Mondo S."/>
            <person name="Pangilinan J."/>
            <person name="Riley R."/>
            <person name="Labutti K."/>
            <person name="Andreopoulos B."/>
            <person name="Lipzen A."/>
            <person name="Chen C."/>
            <person name="Yanf M."/>
            <person name="Daum C."/>
            <person name="Ng V."/>
            <person name="Clum A."/>
            <person name="Steindorff A."/>
            <person name="Ohm R."/>
            <person name="Martin F."/>
            <person name="Silar P."/>
            <person name="Natvig D."/>
            <person name="Lalanne C."/>
            <person name="Gautier V."/>
            <person name="Ament-Velasquez S.L."/>
            <person name="Kruys A."/>
            <person name="Hutchinson M.I."/>
            <person name="Powell A.J."/>
            <person name="Barry K."/>
            <person name="Miller A.N."/>
            <person name="Grigoriev I.V."/>
            <person name="Debuchy R."/>
            <person name="Gladieux P."/>
            <person name="Thoren M.H."/>
            <person name="Johannesson H."/>
        </authorList>
    </citation>
    <scope>NUCLEOTIDE SEQUENCE</scope>
    <source>
        <strain evidence="3">PSN4</strain>
    </source>
</reference>
<dbReference type="InterPro" id="IPR006073">
    <property type="entry name" value="GTP-bd"/>
</dbReference>
<comment type="caution">
    <text evidence="3">The sequence shown here is derived from an EMBL/GenBank/DDBJ whole genome shotgun (WGS) entry which is preliminary data.</text>
</comment>
<dbReference type="AlphaFoldDB" id="A0AAJ0F655"/>
<feature type="coiled-coil region" evidence="1">
    <location>
        <begin position="228"/>
        <end position="295"/>
    </location>
</feature>
<feature type="domain" description="G" evidence="2">
    <location>
        <begin position="14"/>
        <end position="108"/>
    </location>
</feature>
<dbReference type="GO" id="GO:0005525">
    <property type="term" value="F:GTP binding"/>
    <property type="evidence" value="ECO:0007669"/>
    <property type="project" value="InterPro"/>
</dbReference>
<keyword evidence="1" id="KW-0175">Coiled coil</keyword>
<evidence type="ECO:0000256" key="1">
    <source>
        <dbReference type="SAM" id="Coils"/>
    </source>
</evidence>
<evidence type="ECO:0000313" key="4">
    <source>
        <dbReference type="Proteomes" id="UP001239445"/>
    </source>
</evidence>
<dbReference type="Proteomes" id="UP001239445">
    <property type="component" value="Unassembled WGS sequence"/>
</dbReference>
<name>A0AAJ0F655_9PEZI</name>
<evidence type="ECO:0000259" key="2">
    <source>
        <dbReference type="Pfam" id="PF01926"/>
    </source>
</evidence>